<gene>
    <name evidence="4" type="ORF">AXF14_12055</name>
</gene>
<dbReference type="RefSeq" id="WP_067943549.1">
    <property type="nucleotide sequence ID" value="NZ_CP014228.1"/>
</dbReference>
<reference evidence="5" key="1">
    <citation type="submission" date="2016-02" db="EMBL/GenBank/DDBJ databases">
        <authorList>
            <person name="Holder M.E."/>
            <person name="Ajami N.J."/>
            <person name="Petrosino J.F."/>
        </authorList>
    </citation>
    <scope>NUCLEOTIDE SEQUENCE [LARGE SCALE GENOMIC DNA]</scope>
    <source>
        <strain evidence="5">CCUG 36733</strain>
    </source>
</reference>
<name>A0A0X8JG08_ACTRD</name>
<sequence length="371" mass="39178">MLGYALSMVGTMALMGLLLALTPAMSRDTVPLGVSVPADRVKAPVVLAALHHWRLTCLAVTVVLSAILLASSTAGVLKTHAGLPVSLIIGQIAVLLMVWARLRRPIVDAKRADDWYESRPVRLVATVTTEAGPTPMGHRHLLWYVAGVAALLLAGAFTIARYSALPDPYPFHWDASGRVDGWTRLSRWAVLEPTIVGLLTLAVCLGCSVATGRRLVSRVPIDGDRHRSEELAAGRARIIAHGVGAIGLATAIVFSGITILPTLGSGGIGQALVLVPTVLMGVVLVLMVSALIRLAHRHPRTCDGDADSPDEDAHWPWGLVYVNPADPALMVPKRNGAGLTINMGHPVGRVLGVILLALLAVMFVVGLLPIS</sequence>
<proteinExistence type="predicted"/>
<dbReference type="KEGG" id="ard:AXF14_12055"/>
<dbReference type="STRING" id="111015.AXF14_12055"/>
<dbReference type="InterPro" id="IPR012867">
    <property type="entry name" value="DUF1648"/>
</dbReference>
<feature type="transmembrane region" description="Helical" evidence="1">
    <location>
        <begin position="350"/>
        <end position="370"/>
    </location>
</feature>
<dbReference type="Proteomes" id="UP000065220">
    <property type="component" value="Chromosome"/>
</dbReference>
<dbReference type="AlphaFoldDB" id="A0A0X8JG08"/>
<feature type="transmembrane region" description="Helical" evidence="1">
    <location>
        <begin position="45"/>
        <end position="69"/>
    </location>
</feature>
<dbReference type="Pfam" id="PF19124">
    <property type="entry name" value="DUF5808"/>
    <property type="match status" value="1"/>
</dbReference>
<feature type="transmembrane region" description="Helical" evidence="1">
    <location>
        <begin position="237"/>
        <end position="259"/>
    </location>
</feature>
<dbReference type="PANTHER" id="PTHR37810:SF5">
    <property type="entry name" value="IMMUNITY PROTEIN SDPI"/>
    <property type="match status" value="1"/>
</dbReference>
<organism evidence="4 5">
    <name type="scientific">Actinomyces radicidentis</name>
    <dbReference type="NCBI Taxonomy" id="111015"/>
    <lineage>
        <taxon>Bacteria</taxon>
        <taxon>Bacillati</taxon>
        <taxon>Actinomycetota</taxon>
        <taxon>Actinomycetes</taxon>
        <taxon>Actinomycetales</taxon>
        <taxon>Actinomycetaceae</taxon>
        <taxon>Actinomyces</taxon>
    </lineage>
</organism>
<evidence type="ECO:0000259" key="3">
    <source>
        <dbReference type="Pfam" id="PF19124"/>
    </source>
</evidence>
<evidence type="ECO:0000313" key="5">
    <source>
        <dbReference type="Proteomes" id="UP000065220"/>
    </source>
</evidence>
<dbReference type="Pfam" id="PF07853">
    <property type="entry name" value="DUF1648"/>
    <property type="match status" value="1"/>
</dbReference>
<dbReference type="PANTHER" id="PTHR37810">
    <property type="entry name" value="IMMUNITY PROTEIN SDPI"/>
    <property type="match status" value="1"/>
</dbReference>
<keyword evidence="5" id="KW-1185">Reference proteome</keyword>
<keyword evidence="1" id="KW-0472">Membrane</keyword>
<evidence type="ECO:0000313" key="4">
    <source>
        <dbReference type="EMBL" id="AMD88179.1"/>
    </source>
</evidence>
<dbReference type="InterPro" id="IPR043831">
    <property type="entry name" value="DUF5808"/>
</dbReference>
<evidence type="ECO:0008006" key="6">
    <source>
        <dbReference type="Google" id="ProtNLM"/>
    </source>
</evidence>
<feature type="transmembrane region" description="Helical" evidence="1">
    <location>
        <begin position="195"/>
        <end position="216"/>
    </location>
</feature>
<evidence type="ECO:0000256" key="1">
    <source>
        <dbReference type="SAM" id="Phobius"/>
    </source>
</evidence>
<dbReference type="GO" id="GO:0009636">
    <property type="term" value="P:response to toxic substance"/>
    <property type="evidence" value="ECO:0007669"/>
    <property type="project" value="TreeGrafter"/>
</dbReference>
<feature type="transmembrane region" description="Helical" evidence="1">
    <location>
        <begin position="6"/>
        <end position="24"/>
    </location>
</feature>
<protein>
    <recommendedName>
        <fullName evidence="6">DUF1648 domain-containing protein</fullName>
    </recommendedName>
</protein>
<dbReference type="OrthoDB" id="9808690at2"/>
<evidence type="ECO:0000259" key="2">
    <source>
        <dbReference type="Pfam" id="PF07853"/>
    </source>
</evidence>
<keyword evidence="1" id="KW-1133">Transmembrane helix</keyword>
<dbReference type="EMBL" id="CP014228">
    <property type="protein sequence ID" value="AMD88179.1"/>
    <property type="molecule type" value="Genomic_DNA"/>
</dbReference>
<feature type="transmembrane region" description="Helical" evidence="1">
    <location>
        <begin position="141"/>
        <end position="164"/>
    </location>
</feature>
<feature type="domain" description="DUF5808" evidence="3">
    <location>
        <begin position="324"/>
        <end position="349"/>
    </location>
</feature>
<accession>A0A0X8JG08</accession>
<feature type="transmembrane region" description="Helical" evidence="1">
    <location>
        <begin position="271"/>
        <end position="292"/>
    </location>
</feature>
<feature type="domain" description="DUF1648" evidence="2">
    <location>
        <begin position="151"/>
        <end position="193"/>
    </location>
</feature>
<keyword evidence="1" id="KW-0812">Transmembrane</keyword>
<feature type="transmembrane region" description="Helical" evidence="1">
    <location>
        <begin position="81"/>
        <end position="102"/>
    </location>
</feature>